<sequence>MALVPTVTRREPAPIEPVSDVSAVKTLFNQLFEAEQTSKTQTAQDLRDKLNELRQKLGDEKFKEALNKLIQEADDKFLQFL</sequence>
<gene>
    <name evidence="2" type="ORF">GIW75_14100</name>
</gene>
<comment type="caution">
    <text evidence="2">The sequence shown here is derived from an EMBL/GenBank/DDBJ whole genome shotgun (WGS) entry which is preliminary data.</text>
</comment>
<dbReference type="Proteomes" id="UP000814172">
    <property type="component" value="Unassembled WGS sequence"/>
</dbReference>
<reference evidence="2 3" key="1">
    <citation type="submission" date="2019-11" db="EMBL/GenBank/DDBJ databases">
        <title>Epiphytic Pseudomonas syringae from cherry orchards.</title>
        <authorList>
            <person name="Hulin M.T."/>
        </authorList>
    </citation>
    <scope>NUCLEOTIDE SEQUENCE [LARGE SCALE GENOMIC DNA]</scope>
    <source>
        <strain evidence="2 3">PA-6-9F</strain>
    </source>
</reference>
<evidence type="ECO:0000313" key="2">
    <source>
        <dbReference type="EMBL" id="MCF5058080.1"/>
    </source>
</evidence>
<feature type="non-terminal residue" evidence="2">
    <location>
        <position position="81"/>
    </location>
</feature>
<proteinExistence type="predicted"/>
<keyword evidence="3" id="KW-1185">Reference proteome</keyword>
<accession>A0AAW5A717</accession>
<keyword evidence="1" id="KW-0175">Coiled coil</keyword>
<evidence type="ECO:0000256" key="1">
    <source>
        <dbReference type="SAM" id="Coils"/>
    </source>
</evidence>
<dbReference type="EMBL" id="WKEW01000042">
    <property type="protein sequence ID" value="MCF5058080.1"/>
    <property type="molecule type" value="Genomic_DNA"/>
</dbReference>
<name>A0AAW5A717_9PSED</name>
<evidence type="ECO:0000313" key="3">
    <source>
        <dbReference type="Proteomes" id="UP000814172"/>
    </source>
</evidence>
<dbReference type="AlphaFoldDB" id="A0AAW5A717"/>
<protein>
    <submittedName>
        <fullName evidence="2">Uncharacterized protein</fullName>
    </submittedName>
</protein>
<feature type="coiled-coil region" evidence="1">
    <location>
        <begin position="36"/>
        <end position="63"/>
    </location>
</feature>
<organism evidence="2 3">
    <name type="scientific">Pseudomonas proteolytica</name>
    <dbReference type="NCBI Taxonomy" id="219574"/>
    <lineage>
        <taxon>Bacteria</taxon>
        <taxon>Pseudomonadati</taxon>
        <taxon>Pseudomonadota</taxon>
        <taxon>Gammaproteobacteria</taxon>
        <taxon>Pseudomonadales</taxon>
        <taxon>Pseudomonadaceae</taxon>
        <taxon>Pseudomonas</taxon>
    </lineage>
</organism>